<keyword evidence="2" id="KW-1185">Reference proteome</keyword>
<gene>
    <name evidence="1" type="ORF">LIP_3449</name>
</gene>
<dbReference type="AlphaFoldDB" id="A0A0K2SQ85"/>
<evidence type="ECO:0000313" key="1">
    <source>
        <dbReference type="EMBL" id="BAS29261.1"/>
    </source>
</evidence>
<sequence>MLYGVLEWHQNGSTQTTEGEGPALDQRAWRQIPEAQRLLQAHFPELVLVGETAAALHAGHRHSLDGDHVMTELREHFDGVLARLEALAAWSTRRVRPPVMILGRFQGVETGIRQLVRSVPLETQEIEGIRVPTLAEMARIKAWLVVTRNATRDFVDLCALSAKLEDGVEDALRPLDDLYPQSSGETVTRQLCRQLAEPRPFDLGSVDLRRHHGIRAPWNRWEHVEATCNELSDRLARGILGLQE</sequence>
<dbReference type="KEGG" id="lpil:LIP_3449"/>
<proteinExistence type="predicted"/>
<reference evidence="2" key="2">
    <citation type="journal article" date="2016" name="Int. J. Syst. Evol. Microbiol.">
        <title>Complete genome sequence and cell structure of Limnochorda pilosa, a Gram-negative spore-former within the phylum Firmicutes.</title>
        <authorList>
            <person name="Watanabe M."/>
            <person name="Kojima H."/>
            <person name="Fukui M."/>
        </authorList>
    </citation>
    <scope>NUCLEOTIDE SEQUENCE [LARGE SCALE GENOMIC DNA]</scope>
    <source>
        <strain evidence="2">HC45</strain>
    </source>
</reference>
<dbReference type="EMBL" id="AP014924">
    <property type="protein sequence ID" value="BAS29261.1"/>
    <property type="molecule type" value="Genomic_DNA"/>
</dbReference>
<dbReference type="Proteomes" id="UP000065807">
    <property type="component" value="Chromosome"/>
</dbReference>
<accession>A0A0K2SQ85</accession>
<name>A0A0K2SQ85_LIMPI</name>
<reference evidence="2" key="1">
    <citation type="submission" date="2015-07" db="EMBL/GenBank/DDBJ databases">
        <title>Complete genome sequence and phylogenetic analysis of Limnochorda pilosa.</title>
        <authorList>
            <person name="Watanabe M."/>
            <person name="Kojima H."/>
            <person name="Fukui M."/>
        </authorList>
    </citation>
    <scope>NUCLEOTIDE SEQUENCE [LARGE SCALE GENOMIC DNA]</scope>
    <source>
        <strain evidence="2">HC45</strain>
    </source>
</reference>
<evidence type="ECO:0000313" key="2">
    <source>
        <dbReference type="Proteomes" id="UP000065807"/>
    </source>
</evidence>
<dbReference type="STRING" id="1555112.LIP_3449"/>
<protein>
    <submittedName>
        <fullName evidence="1">Uncharacterized protein</fullName>
    </submittedName>
</protein>
<organism evidence="1 2">
    <name type="scientific">Limnochorda pilosa</name>
    <dbReference type="NCBI Taxonomy" id="1555112"/>
    <lineage>
        <taxon>Bacteria</taxon>
        <taxon>Bacillati</taxon>
        <taxon>Bacillota</taxon>
        <taxon>Limnochordia</taxon>
        <taxon>Limnochordales</taxon>
        <taxon>Limnochordaceae</taxon>
        <taxon>Limnochorda</taxon>
    </lineage>
</organism>